<comment type="caution">
    <text evidence="9">The sequence shown here is derived from an EMBL/GenBank/DDBJ whole genome shotgun (WGS) entry which is preliminary data.</text>
</comment>
<name>A0A978USW9_ZIZJJ</name>
<evidence type="ECO:0000256" key="1">
    <source>
        <dbReference type="ARBA" id="ARBA00004123"/>
    </source>
</evidence>
<organism evidence="9 10">
    <name type="scientific">Ziziphus jujuba var. spinosa</name>
    <dbReference type="NCBI Taxonomy" id="714518"/>
    <lineage>
        <taxon>Eukaryota</taxon>
        <taxon>Viridiplantae</taxon>
        <taxon>Streptophyta</taxon>
        <taxon>Embryophyta</taxon>
        <taxon>Tracheophyta</taxon>
        <taxon>Spermatophyta</taxon>
        <taxon>Magnoliopsida</taxon>
        <taxon>eudicotyledons</taxon>
        <taxon>Gunneridae</taxon>
        <taxon>Pentapetalae</taxon>
        <taxon>rosids</taxon>
        <taxon>fabids</taxon>
        <taxon>Rosales</taxon>
        <taxon>Rhamnaceae</taxon>
        <taxon>Paliureae</taxon>
        <taxon>Ziziphus</taxon>
    </lineage>
</organism>
<dbReference type="CDD" id="cd10017">
    <property type="entry name" value="B3_DNA"/>
    <property type="match status" value="1"/>
</dbReference>
<dbReference type="PANTHER" id="PTHR31391">
    <property type="entry name" value="B3 DOMAIN-CONTAINING PROTEIN OS11G0197600-RELATED"/>
    <property type="match status" value="1"/>
</dbReference>
<evidence type="ECO:0000256" key="3">
    <source>
        <dbReference type="ARBA" id="ARBA00023125"/>
    </source>
</evidence>
<dbReference type="PANTHER" id="PTHR31391:SF101">
    <property type="entry name" value="B3 DOMAIN-CONTAINING PROTEIN OS01G0234100"/>
    <property type="match status" value="1"/>
</dbReference>
<keyword evidence="3" id="KW-0238">DNA-binding</keyword>
<evidence type="ECO:0000259" key="8">
    <source>
        <dbReference type="PROSITE" id="PS50863"/>
    </source>
</evidence>
<reference evidence="9" key="1">
    <citation type="journal article" date="2021" name="Front. Plant Sci.">
        <title>Chromosome-Scale Genome Assembly for Chinese Sour Jujube and Insights Into Its Genome Evolution and Domestication Signature.</title>
        <authorList>
            <person name="Shen L.-Y."/>
            <person name="Luo H."/>
            <person name="Wang X.-L."/>
            <person name="Wang X.-M."/>
            <person name="Qiu X.-J."/>
            <person name="Liu H."/>
            <person name="Zhou S.-S."/>
            <person name="Jia K.-H."/>
            <person name="Nie S."/>
            <person name="Bao Y.-T."/>
            <person name="Zhang R.-G."/>
            <person name="Yun Q.-Z."/>
            <person name="Chai Y.-H."/>
            <person name="Lu J.-Y."/>
            <person name="Li Y."/>
            <person name="Zhao S.-W."/>
            <person name="Mao J.-F."/>
            <person name="Jia S.-G."/>
            <person name="Mao Y.-M."/>
        </authorList>
    </citation>
    <scope>NUCLEOTIDE SEQUENCE</scope>
    <source>
        <strain evidence="9">AT0</strain>
        <tissue evidence="9">Leaf</tissue>
    </source>
</reference>
<evidence type="ECO:0000256" key="7">
    <source>
        <dbReference type="SAM" id="Phobius"/>
    </source>
</evidence>
<keyword evidence="4" id="KW-0804">Transcription</keyword>
<dbReference type="GO" id="GO:0005634">
    <property type="term" value="C:nucleus"/>
    <property type="evidence" value="ECO:0007669"/>
    <property type="project" value="UniProtKB-SubCell"/>
</dbReference>
<feature type="transmembrane region" description="Helical" evidence="7">
    <location>
        <begin position="18"/>
        <end position="43"/>
    </location>
</feature>
<feature type="coiled-coil region" evidence="6">
    <location>
        <begin position="432"/>
        <end position="459"/>
    </location>
</feature>
<dbReference type="InterPro" id="IPR044837">
    <property type="entry name" value="REM16-like"/>
</dbReference>
<proteinExistence type="predicted"/>
<evidence type="ECO:0000256" key="5">
    <source>
        <dbReference type="ARBA" id="ARBA00023242"/>
    </source>
</evidence>
<evidence type="ECO:0000313" key="9">
    <source>
        <dbReference type="EMBL" id="KAH7517969.1"/>
    </source>
</evidence>
<evidence type="ECO:0000256" key="6">
    <source>
        <dbReference type="SAM" id="Coils"/>
    </source>
</evidence>
<keyword evidence="6" id="KW-0175">Coiled coil</keyword>
<sequence>MAVIQEQRMTMVDSPLKVLSLLDFSVLVHIFVYLCNGFFCLSLQSNRGKRPQKVEKLFRKKLSSLYQKTETHVRAYCASYLTAVSDRPVKSENNKRKRATAESTCHNAGARASVLEQAKEVQANLAPDFPSLVKTMLPSHVTGGFWLGLPKKFCHLHLPNNDMMITLEDENKEVYETKYLLEKVGLSGGWRGFSIADKLLEGDVLVFHLVTPSKFKFTGTFSLAKNSLMSLLLQGVLAQVLLVYIVRLKCSDEMDCALGLLKLEACVDRMDIAKLFQISFCSTDIKHADDTDACQKETVGGLKSLSYDNPEGEILDQSDNENTDIISEVLDGIRLSDSVVSCQEVRSFKDFNVLVNGLIIDSEISKYLKAKYYELCCSQKTFLYEYLLEGLNCKLAAGIILETMNIADAIRSSKITTSKDDFIVWDKTLKCFEVLEAELRNLEAKLLVAKQTMNRLDTKIELIFQEVASAP</sequence>
<keyword evidence="2" id="KW-0805">Transcription regulation</keyword>
<feature type="domain" description="TF-B3" evidence="8">
    <location>
        <begin position="132"/>
        <end position="227"/>
    </location>
</feature>
<keyword evidence="5" id="KW-0539">Nucleus</keyword>
<comment type="subcellular location">
    <subcellularLocation>
        <location evidence="1">Nucleus</location>
    </subcellularLocation>
</comment>
<dbReference type="SUPFAM" id="SSF101936">
    <property type="entry name" value="DNA-binding pseudobarrel domain"/>
    <property type="match status" value="1"/>
</dbReference>
<dbReference type="Proteomes" id="UP000813462">
    <property type="component" value="Unassembled WGS sequence"/>
</dbReference>
<protein>
    <recommendedName>
        <fullName evidence="8">TF-B3 domain-containing protein</fullName>
    </recommendedName>
</protein>
<dbReference type="InterPro" id="IPR003340">
    <property type="entry name" value="B3_DNA-bd"/>
</dbReference>
<keyword evidence="7" id="KW-0812">Transmembrane</keyword>
<dbReference type="InterPro" id="IPR015300">
    <property type="entry name" value="DNA-bd_pseudobarrel_sf"/>
</dbReference>
<evidence type="ECO:0000256" key="4">
    <source>
        <dbReference type="ARBA" id="ARBA00023163"/>
    </source>
</evidence>
<dbReference type="Pfam" id="PF02362">
    <property type="entry name" value="B3"/>
    <property type="match status" value="1"/>
</dbReference>
<dbReference type="PROSITE" id="PS50863">
    <property type="entry name" value="B3"/>
    <property type="match status" value="1"/>
</dbReference>
<dbReference type="GO" id="GO:0003677">
    <property type="term" value="F:DNA binding"/>
    <property type="evidence" value="ECO:0007669"/>
    <property type="project" value="UniProtKB-KW"/>
</dbReference>
<dbReference type="Gene3D" id="2.40.330.10">
    <property type="entry name" value="DNA-binding pseudobarrel domain"/>
    <property type="match status" value="1"/>
</dbReference>
<keyword evidence="7" id="KW-0472">Membrane</keyword>
<evidence type="ECO:0000313" key="10">
    <source>
        <dbReference type="Proteomes" id="UP000813462"/>
    </source>
</evidence>
<gene>
    <name evidence="9" type="ORF">FEM48_Zijuj09G0120600</name>
</gene>
<dbReference type="SMART" id="SM01019">
    <property type="entry name" value="B3"/>
    <property type="match status" value="1"/>
</dbReference>
<evidence type="ECO:0000256" key="2">
    <source>
        <dbReference type="ARBA" id="ARBA00023015"/>
    </source>
</evidence>
<accession>A0A978USW9</accession>
<dbReference type="AlphaFoldDB" id="A0A978USW9"/>
<dbReference type="EMBL" id="JAEACU010000009">
    <property type="protein sequence ID" value="KAH7517969.1"/>
    <property type="molecule type" value="Genomic_DNA"/>
</dbReference>
<keyword evidence="7" id="KW-1133">Transmembrane helix</keyword>